<keyword evidence="2" id="KW-1185">Reference proteome</keyword>
<evidence type="ECO:0000313" key="2">
    <source>
        <dbReference type="Proteomes" id="UP000031668"/>
    </source>
</evidence>
<reference evidence="1 2" key="1">
    <citation type="journal article" date="2014" name="Genome Biol. Evol.">
        <title>The genome of the myxosporean Thelohanellus kitauei shows adaptations to nutrient acquisition within its fish host.</title>
        <authorList>
            <person name="Yang Y."/>
            <person name="Xiong J."/>
            <person name="Zhou Z."/>
            <person name="Huo F."/>
            <person name="Miao W."/>
            <person name="Ran C."/>
            <person name="Liu Y."/>
            <person name="Zhang J."/>
            <person name="Feng J."/>
            <person name="Wang M."/>
            <person name="Wang M."/>
            <person name="Wang L."/>
            <person name="Yao B."/>
        </authorList>
    </citation>
    <scope>NUCLEOTIDE SEQUENCE [LARGE SCALE GENOMIC DNA]</scope>
    <source>
        <strain evidence="1">Wuqing</strain>
    </source>
</reference>
<dbReference type="EMBL" id="JWZT01002479">
    <property type="protein sequence ID" value="KII69279.1"/>
    <property type="molecule type" value="Genomic_DNA"/>
</dbReference>
<evidence type="ECO:0000313" key="1">
    <source>
        <dbReference type="EMBL" id="KII69279.1"/>
    </source>
</evidence>
<protein>
    <submittedName>
        <fullName evidence="1">Uncharacterized protein</fullName>
    </submittedName>
</protein>
<dbReference type="Proteomes" id="UP000031668">
    <property type="component" value="Unassembled WGS sequence"/>
</dbReference>
<sequence length="103" mass="12353">MSKEYIRQAILLTRTCASLFISKANLRIFMSFITYPFYKICCNALQATEMVMLTFDLEEKRICSTFVQTFHFLWIGHELALLNERRRWSSQRFNHQTSLLELF</sequence>
<dbReference type="AlphaFoldDB" id="A0A0C2IV73"/>
<name>A0A0C2IV73_THEKT</name>
<organism evidence="1 2">
    <name type="scientific">Thelohanellus kitauei</name>
    <name type="common">Myxosporean</name>
    <dbReference type="NCBI Taxonomy" id="669202"/>
    <lineage>
        <taxon>Eukaryota</taxon>
        <taxon>Metazoa</taxon>
        <taxon>Cnidaria</taxon>
        <taxon>Myxozoa</taxon>
        <taxon>Myxosporea</taxon>
        <taxon>Bivalvulida</taxon>
        <taxon>Platysporina</taxon>
        <taxon>Myxobolidae</taxon>
        <taxon>Thelohanellus</taxon>
    </lineage>
</organism>
<gene>
    <name evidence="1" type="ORF">RF11_04459</name>
</gene>
<comment type="caution">
    <text evidence="1">The sequence shown here is derived from an EMBL/GenBank/DDBJ whole genome shotgun (WGS) entry which is preliminary data.</text>
</comment>
<proteinExistence type="predicted"/>
<accession>A0A0C2IV73</accession>